<proteinExistence type="predicted"/>
<sequence length="166" mass="18916">MSLGNIILHMCRAKADIYLDKYSFISFFVHQTSRELLISFSIKPTFTIMLKVLLLLTCKSHSQRRCSVDEVIGPDLASLHFVKTLINNVRVGRTYGNEVSPDFSKSNHTSMIKIKCICKHIERHRVSTPSSRLHCSLAYRPLLSDQFLINDTSQCVSMEIAICTYS</sequence>
<keyword evidence="2" id="KW-1185">Reference proteome</keyword>
<dbReference type="AlphaFoldDB" id="A0AAD1XWR2"/>
<organism evidence="1 2">
    <name type="scientific">Euplotes crassus</name>
    <dbReference type="NCBI Taxonomy" id="5936"/>
    <lineage>
        <taxon>Eukaryota</taxon>
        <taxon>Sar</taxon>
        <taxon>Alveolata</taxon>
        <taxon>Ciliophora</taxon>
        <taxon>Intramacronucleata</taxon>
        <taxon>Spirotrichea</taxon>
        <taxon>Hypotrichia</taxon>
        <taxon>Euplotida</taxon>
        <taxon>Euplotidae</taxon>
        <taxon>Moneuplotes</taxon>
    </lineage>
</organism>
<comment type="caution">
    <text evidence="1">The sequence shown here is derived from an EMBL/GenBank/DDBJ whole genome shotgun (WGS) entry which is preliminary data.</text>
</comment>
<protein>
    <submittedName>
        <fullName evidence="1">Uncharacterized protein</fullName>
    </submittedName>
</protein>
<evidence type="ECO:0000313" key="2">
    <source>
        <dbReference type="Proteomes" id="UP001295684"/>
    </source>
</evidence>
<evidence type="ECO:0000313" key="1">
    <source>
        <dbReference type="EMBL" id="CAI2380324.1"/>
    </source>
</evidence>
<dbReference type="Proteomes" id="UP001295684">
    <property type="component" value="Unassembled WGS sequence"/>
</dbReference>
<accession>A0AAD1XWR2</accession>
<name>A0AAD1XWR2_EUPCR</name>
<dbReference type="EMBL" id="CAMPGE010022276">
    <property type="protein sequence ID" value="CAI2380324.1"/>
    <property type="molecule type" value="Genomic_DNA"/>
</dbReference>
<reference evidence="1" key="1">
    <citation type="submission" date="2023-07" db="EMBL/GenBank/DDBJ databases">
        <authorList>
            <consortium name="AG Swart"/>
            <person name="Singh M."/>
            <person name="Singh A."/>
            <person name="Seah K."/>
            <person name="Emmerich C."/>
        </authorList>
    </citation>
    <scope>NUCLEOTIDE SEQUENCE</scope>
    <source>
        <strain evidence="1">DP1</strain>
    </source>
</reference>
<gene>
    <name evidence="1" type="ORF">ECRASSUSDP1_LOCUS21758</name>
</gene>